<dbReference type="AlphaFoldDB" id="A0A6A5QK73"/>
<dbReference type="PROSITE" id="PS00217">
    <property type="entry name" value="SUGAR_TRANSPORT_2"/>
    <property type="match status" value="1"/>
</dbReference>
<evidence type="ECO:0000256" key="6">
    <source>
        <dbReference type="ARBA" id="ARBA00023136"/>
    </source>
</evidence>
<dbReference type="InterPro" id="IPR020846">
    <property type="entry name" value="MFS_dom"/>
</dbReference>
<evidence type="ECO:0000256" key="4">
    <source>
        <dbReference type="ARBA" id="ARBA00022692"/>
    </source>
</evidence>
<gene>
    <name evidence="10" type="ORF">BDU57DRAFT_205664</name>
</gene>
<dbReference type="PANTHER" id="PTHR48022">
    <property type="entry name" value="PLASTIDIC GLUCOSE TRANSPORTER 4"/>
    <property type="match status" value="1"/>
</dbReference>
<name>A0A6A5QK73_AMPQU</name>
<feature type="transmembrane region" description="Helical" evidence="8">
    <location>
        <begin position="157"/>
        <end position="174"/>
    </location>
</feature>
<feature type="transmembrane region" description="Helical" evidence="8">
    <location>
        <begin position="194"/>
        <end position="213"/>
    </location>
</feature>
<keyword evidence="11" id="KW-1185">Reference proteome</keyword>
<dbReference type="InterPro" id="IPR050360">
    <property type="entry name" value="MFS_Sugar_Transporters"/>
</dbReference>
<feature type="transmembrane region" description="Helical" evidence="8">
    <location>
        <begin position="278"/>
        <end position="294"/>
    </location>
</feature>
<feature type="transmembrane region" description="Helical" evidence="8">
    <location>
        <begin position="314"/>
        <end position="339"/>
    </location>
</feature>
<feature type="transmembrane region" description="Helical" evidence="8">
    <location>
        <begin position="351"/>
        <end position="371"/>
    </location>
</feature>
<feature type="transmembrane region" description="Helical" evidence="8">
    <location>
        <begin position="449"/>
        <end position="470"/>
    </location>
</feature>
<accession>A0A6A5QK73</accession>
<feature type="transmembrane region" description="Helical" evidence="8">
    <location>
        <begin position="66"/>
        <end position="89"/>
    </location>
</feature>
<sequence length="530" mass="58261">MTRYDDLRAVWRDVKMYRRAYTLTAVASFGGMLYGWDTGLIGGVLTMDAFQHSFNLHKDSDNFASLQGNIVSVLQAGCFFGAVASFYVSNTFGRKWALVIADVIFIVGSLVQTLIFGGNLTQLYVGRVMGGFGVGLISAIVPAYVGENAPKEIRGRCIGCMQLFNVTGICFAFFVNYGVNLDITSETNEAKWRIPFALQMLPGACLLIGMLFMNESPRWLVEKNRITDAAKALAHVRGKPVDDPDVVQELDEIIQDFNGHEQLPLVAQLRAAVSSKKMFYRASFGVVLMSWQQLTGANSINYYAPQIFREIGLAGTSTALLVTGGYGIVKIVMTAIGLMAFTEQLGRKWSLMIGSVGQAFAFYYMGINSAVHPPTGELDGNAVFAITCVYLFVIFFSFIGWGPTPYILSSECSPNHVRSLVMAASLACQWMWSFTIAKLTPMMLHDITYGTFLLFGTLCIVMGLWTVLCVPETKGVPLESMGELFEGDIVKGCIQDTWPSRSRAKTLRHAHSTNHVDAVKGDATTQERSL</sequence>
<proteinExistence type="inferred from homology"/>
<keyword evidence="4 8" id="KW-0812">Transmembrane</keyword>
<dbReference type="InterPro" id="IPR005829">
    <property type="entry name" value="Sugar_transporter_CS"/>
</dbReference>
<feature type="transmembrane region" description="Helical" evidence="8">
    <location>
        <begin position="124"/>
        <end position="145"/>
    </location>
</feature>
<dbReference type="SUPFAM" id="SSF103473">
    <property type="entry name" value="MFS general substrate transporter"/>
    <property type="match status" value="1"/>
</dbReference>
<feature type="transmembrane region" description="Helical" evidence="8">
    <location>
        <begin position="96"/>
        <end position="118"/>
    </location>
</feature>
<keyword evidence="6 8" id="KW-0472">Membrane</keyword>
<dbReference type="EMBL" id="ML979135">
    <property type="protein sequence ID" value="KAF1915782.1"/>
    <property type="molecule type" value="Genomic_DNA"/>
</dbReference>
<dbReference type="Gene3D" id="1.20.1250.20">
    <property type="entry name" value="MFS general substrate transporter like domains"/>
    <property type="match status" value="1"/>
</dbReference>
<dbReference type="InterPro" id="IPR003663">
    <property type="entry name" value="Sugar/inositol_transpt"/>
</dbReference>
<keyword evidence="3 7" id="KW-0813">Transport</keyword>
<dbReference type="Pfam" id="PF00083">
    <property type="entry name" value="Sugar_tr"/>
    <property type="match status" value="1"/>
</dbReference>
<comment type="similarity">
    <text evidence="2 7">Belongs to the major facilitator superfamily. Sugar transporter (TC 2.A.1.1) family.</text>
</comment>
<evidence type="ECO:0000256" key="2">
    <source>
        <dbReference type="ARBA" id="ARBA00010992"/>
    </source>
</evidence>
<dbReference type="PROSITE" id="PS50850">
    <property type="entry name" value="MFS"/>
    <property type="match status" value="1"/>
</dbReference>
<dbReference type="Proteomes" id="UP000800096">
    <property type="component" value="Unassembled WGS sequence"/>
</dbReference>
<dbReference type="PRINTS" id="PR00171">
    <property type="entry name" value="SUGRTRNSPORT"/>
</dbReference>
<evidence type="ECO:0000256" key="1">
    <source>
        <dbReference type="ARBA" id="ARBA00004141"/>
    </source>
</evidence>
<evidence type="ECO:0000256" key="7">
    <source>
        <dbReference type="RuleBase" id="RU003346"/>
    </source>
</evidence>
<evidence type="ECO:0000256" key="8">
    <source>
        <dbReference type="SAM" id="Phobius"/>
    </source>
</evidence>
<dbReference type="GO" id="GO:0016020">
    <property type="term" value="C:membrane"/>
    <property type="evidence" value="ECO:0007669"/>
    <property type="project" value="UniProtKB-SubCell"/>
</dbReference>
<feature type="transmembrane region" description="Helical" evidence="8">
    <location>
        <begin position="21"/>
        <end position="46"/>
    </location>
</feature>
<feature type="domain" description="Major facilitator superfamily (MFS) profile" evidence="9">
    <location>
        <begin position="23"/>
        <end position="474"/>
    </location>
</feature>
<dbReference type="GO" id="GO:0005351">
    <property type="term" value="F:carbohydrate:proton symporter activity"/>
    <property type="evidence" value="ECO:0007669"/>
    <property type="project" value="TreeGrafter"/>
</dbReference>
<organism evidence="10 11">
    <name type="scientific">Ampelomyces quisqualis</name>
    <name type="common">Powdery mildew agent</name>
    <dbReference type="NCBI Taxonomy" id="50730"/>
    <lineage>
        <taxon>Eukaryota</taxon>
        <taxon>Fungi</taxon>
        <taxon>Dikarya</taxon>
        <taxon>Ascomycota</taxon>
        <taxon>Pezizomycotina</taxon>
        <taxon>Dothideomycetes</taxon>
        <taxon>Pleosporomycetidae</taxon>
        <taxon>Pleosporales</taxon>
        <taxon>Pleosporineae</taxon>
        <taxon>Phaeosphaeriaceae</taxon>
        <taxon>Ampelomyces</taxon>
    </lineage>
</organism>
<evidence type="ECO:0000313" key="11">
    <source>
        <dbReference type="Proteomes" id="UP000800096"/>
    </source>
</evidence>
<evidence type="ECO:0000256" key="3">
    <source>
        <dbReference type="ARBA" id="ARBA00022448"/>
    </source>
</evidence>
<evidence type="ECO:0000313" key="10">
    <source>
        <dbReference type="EMBL" id="KAF1915782.1"/>
    </source>
</evidence>
<protein>
    <submittedName>
        <fullName evidence="10">General substrate transporter</fullName>
    </submittedName>
</protein>
<evidence type="ECO:0000259" key="9">
    <source>
        <dbReference type="PROSITE" id="PS50850"/>
    </source>
</evidence>
<evidence type="ECO:0000256" key="5">
    <source>
        <dbReference type="ARBA" id="ARBA00022989"/>
    </source>
</evidence>
<dbReference type="InterPro" id="IPR036259">
    <property type="entry name" value="MFS_trans_sf"/>
</dbReference>
<dbReference type="OrthoDB" id="508119at2759"/>
<dbReference type="InterPro" id="IPR005828">
    <property type="entry name" value="MFS_sugar_transport-like"/>
</dbReference>
<dbReference type="NCBIfam" id="TIGR00879">
    <property type="entry name" value="SP"/>
    <property type="match status" value="1"/>
</dbReference>
<reference evidence="10" key="1">
    <citation type="journal article" date="2020" name="Stud. Mycol.">
        <title>101 Dothideomycetes genomes: a test case for predicting lifestyles and emergence of pathogens.</title>
        <authorList>
            <person name="Haridas S."/>
            <person name="Albert R."/>
            <person name="Binder M."/>
            <person name="Bloem J."/>
            <person name="Labutti K."/>
            <person name="Salamov A."/>
            <person name="Andreopoulos B."/>
            <person name="Baker S."/>
            <person name="Barry K."/>
            <person name="Bills G."/>
            <person name="Bluhm B."/>
            <person name="Cannon C."/>
            <person name="Castanera R."/>
            <person name="Culley D."/>
            <person name="Daum C."/>
            <person name="Ezra D."/>
            <person name="Gonzalez J."/>
            <person name="Henrissat B."/>
            <person name="Kuo A."/>
            <person name="Liang C."/>
            <person name="Lipzen A."/>
            <person name="Lutzoni F."/>
            <person name="Magnuson J."/>
            <person name="Mondo S."/>
            <person name="Nolan M."/>
            <person name="Ohm R."/>
            <person name="Pangilinan J."/>
            <person name="Park H.-J."/>
            <person name="Ramirez L."/>
            <person name="Alfaro M."/>
            <person name="Sun H."/>
            <person name="Tritt A."/>
            <person name="Yoshinaga Y."/>
            <person name="Zwiers L.-H."/>
            <person name="Turgeon B."/>
            <person name="Goodwin S."/>
            <person name="Spatafora J."/>
            <person name="Crous P."/>
            <person name="Grigoriev I."/>
        </authorList>
    </citation>
    <scope>NUCLEOTIDE SEQUENCE</scope>
    <source>
        <strain evidence="10">HMLAC05119</strain>
    </source>
</reference>
<keyword evidence="5 8" id="KW-1133">Transmembrane helix</keyword>
<feature type="transmembrane region" description="Helical" evidence="8">
    <location>
        <begin position="383"/>
        <end position="408"/>
    </location>
</feature>
<dbReference type="PANTHER" id="PTHR48022:SF81">
    <property type="entry name" value="MAJOR FACILITATOR SUPERFAMILY (MFS) PROFILE DOMAIN-CONTAINING PROTEIN"/>
    <property type="match status" value="1"/>
</dbReference>
<feature type="transmembrane region" description="Helical" evidence="8">
    <location>
        <begin position="420"/>
        <end position="437"/>
    </location>
</feature>
<comment type="subcellular location">
    <subcellularLocation>
        <location evidence="1">Membrane</location>
        <topology evidence="1">Multi-pass membrane protein</topology>
    </subcellularLocation>
</comment>
<dbReference type="FunFam" id="1.20.1250.20:FF:000026">
    <property type="entry name" value="MFS quinate transporter QutD"/>
    <property type="match status" value="1"/>
</dbReference>